<protein>
    <submittedName>
        <fullName evidence="1">Uncharacterized protein</fullName>
    </submittedName>
</protein>
<reference evidence="1 2" key="1">
    <citation type="submission" date="2020-10" db="EMBL/GenBank/DDBJ databases">
        <title>Connecting structure to function with the recovery of over 1000 high-quality activated sludge metagenome-assembled genomes encoding full-length rRNA genes using long-read sequencing.</title>
        <authorList>
            <person name="Singleton C.M."/>
            <person name="Petriglieri F."/>
            <person name="Kristensen J.M."/>
            <person name="Kirkegaard R.H."/>
            <person name="Michaelsen T.Y."/>
            <person name="Andersen M.H."/>
            <person name="Karst S.M."/>
            <person name="Dueholm M.S."/>
            <person name="Nielsen P.H."/>
            <person name="Albertsen M."/>
        </authorList>
    </citation>
    <scope>NUCLEOTIDE SEQUENCE [LARGE SCALE GENOMIC DNA]</scope>
    <source>
        <strain evidence="1">EsbW_18-Q3-R4-48_BATAC.463</strain>
    </source>
</reference>
<name>A0A935MT17_9RHOO</name>
<dbReference type="EMBL" id="JADJMS010000017">
    <property type="protein sequence ID" value="MBK7415174.1"/>
    <property type="molecule type" value="Genomic_DNA"/>
</dbReference>
<sequence length="260" mass="29823">MFRKFSFRRQSFANSLILQFGLLMLLALAVFGAGSYRLIVRPTVDDLARAQMGLVSEQLEARLSRLLQTVEVTLRSSRGWGVNGDLDHTPITRFNEFFFPIIAHHDEISSVVFAHESGREILLLLNNDGTWVNRISNPLEWGKTTYWLTWNKERQLEKVEVRELDYDARQRPWFAGAMGLVDDQAIHWTTPYIFTPRRNPASLPRCVGRVQMAVAMRLLTMSACLICQPTPLASKSGSAARWLCFRRMADSWLCLLTPFE</sequence>
<evidence type="ECO:0000313" key="1">
    <source>
        <dbReference type="EMBL" id="MBK7415174.1"/>
    </source>
</evidence>
<organism evidence="1 2">
    <name type="scientific">Candidatus Dechloromonas phosphorivorans</name>
    <dbReference type="NCBI Taxonomy" id="2899244"/>
    <lineage>
        <taxon>Bacteria</taxon>
        <taxon>Pseudomonadati</taxon>
        <taxon>Pseudomonadota</taxon>
        <taxon>Betaproteobacteria</taxon>
        <taxon>Rhodocyclales</taxon>
        <taxon>Azonexaceae</taxon>
        <taxon>Dechloromonas</taxon>
    </lineage>
</organism>
<evidence type="ECO:0000313" key="2">
    <source>
        <dbReference type="Proteomes" id="UP000739411"/>
    </source>
</evidence>
<dbReference type="AlphaFoldDB" id="A0A935MT17"/>
<comment type="caution">
    <text evidence="1">The sequence shown here is derived from an EMBL/GenBank/DDBJ whole genome shotgun (WGS) entry which is preliminary data.</text>
</comment>
<dbReference type="Proteomes" id="UP000739411">
    <property type="component" value="Unassembled WGS sequence"/>
</dbReference>
<accession>A0A935MT17</accession>
<dbReference type="Gene3D" id="3.30.450.20">
    <property type="entry name" value="PAS domain"/>
    <property type="match status" value="1"/>
</dbReference>
<proteinExistence type="predicted"/>
<gene>
    <name evidence="1" type="ORF">IPJ38_08785</name>
</gene>